<reference evidence="5 6" key="1">
    <citation type="submission" date="2017-04" db="EMBL/GenBank/DDBJ databases">
        <title>Draft genome sequence of Tuber borchii Vittad., a whitish edible truffle.</title>
        <authorList>
            <consortium name="DOE Joint Genome Institute"/>
            <person name="Murat C."/>
            <person name="Kuo A."/>
            <person name="Barry K.W."/>
            <person name="Clum A."/>
            <person name="Dockter R.B."/>
            <person name="Fauchery L."/>
            <person name="Iotti M."/>
            <person name="Kohler A."/>
            <person name="Labutti K."/>
            <person name="Lindquist E.A."/>
            <person name="Lipzen A."/>
            <person name="Ohm R.A."/>
            <person name="Wang M."/>
            <person name="Grigoriev I.V."/>
            <person name="Zambonelli A."/>
            <person name="Martin F.M."/>
        </authorList>
    </citation>
    <scope>NUCLEOTIDE SEQUENCE [LARGE SCALE GENOMIC DNA]</scope>
    <source>
        <strain evidence="5 6">Tbo3840</strain>
    </source>
</reference>
<dbReference type="PROSITE" id="PS50297">
    <property type="entry name" value="ANK_REP_REGION"/>
    <property type="match status" value="8"/>
</dbReference>
<evidence type="ECO:0000313" key="5">
    <source>
        <dbReference type="EMBL" id="PUU78748.1"/>
    </source>
</evidence>
<dbReference type="SMART" id="SM00248">
    <property type="entry name" value="ANK"/>
    <property type="match status" value="11"/>
</dbReference>
<dbReference type="PANTHER" id="PTHR24198">
    <property type="entry name" value="ANKYRIN REPEAT AND PROTEIN KINASE DOMAIN-CONTAINING PROTEIN"/>
    <property type="match status" value="1"/>
</dbReference>
<dbReference type="InterPro" id="IPR001810">
    <property type="entry name" value="F-box_dom"/>
</dbReference>
<feature type="repeat" description="ANK" evidence="3">
    <location>
        <begin position="161"/>
        <end position="193"/>
    </location>
</feature>
<dbReference type="AlphaFoldDB" id="A0A2T6ZTD8"/>
<keyword evidence="6" id="KW-1185">Reference proteome</keyword>
<dbReference type="GO" id="GO:0005737">
    <property type="term" value="C:cytoplasm"/>
    <property type="evidence" value="ECO:0007669"/>
    <property type="project" value="TreeGrafter"/>
</dbReference>
<dbReference type="STRING" id="42251.A0A2T6ZTD8"/>
<feature type="domain" description="F-box" evidence="4">
    <location>
        <begin position="1"/>
        <end position="46"/>
    </location>
</feature>
<proteinExistence type="predicted"/>
<name>A0A2T6ZTD8_TUBBO</name>
<keyword evidence="2 3" id="KW-0040">ANK repeat</keyword>
<dbReference type="InterPro" id="IPR036770">
    <property type="entry name" value="Ankyrin_rpt-contain_sf"/>
</dbReference>
<dbReference type="OrthoDB" id="20872at2759"/>
<evidence type="ECO:0000259" key="4">
    <source>
        <dbReference type="PROSITE" id="PS50181"/>
    </source>
</evidence>
<feature type="repeat" description="ANK" evidence="3">
    <location>
        <begin position="337"/>
        <end position="365"/>
    </location>
</feature>
<feature type="repeat" description="ANK" evidence="3">
    <location>
        <begin position="95"/>
        <end position="127"/>
    </location>
</feature>
<dbReference type="Pfam" id="PF12796">
    <property type="entry name" value="Ank_2"/>
    <property type="match status" value="4"/>
</dbReference>
<feature type="repeat" description="ANK" evidence="3">
    <location>
        <begin position="52"/>
        <end position="84"/>
    </location>
</feature>
<dbReference type="PANTHER" id="PTHR24198:SF165">
    <property type="entry name" value="ANKYRIN REPEAT-CONTAINING PROTEIN-RELATED"/>
    <property type="match status" value="1"/>
</dbReference>
<feature type="repeat" description="ANK" evidence="3">
    <location>
        <begin position="304"/>
        <end position="336"/>
    </location>
</feature>
<dbReference type="PRINTS" id="PR01415">
    <property type="entry name" value="ANKYRIN"/>
</dbReference>
<feature type="repeat" description="ANK" evidence="3">
    <location>
        <begin position="403"/>
        <end position="436"/>
    </location>
</feature>
<feature type="repeat" description="ANK" evidence="3">
    <location>
        <begin position="271"/>
        <end position="303"/>
    </location>
</feature>
<comment type="caution">
    <text evidence="5">The sequence shown here is derived from an EMBL/GenBank/DDBJ whole genome shotgun (WGS) entry which is preliminary data.</text>
</comment>
<dbReference type="Proteomes" id="UP000244722">
    <property type="component" value="Unassembled WGS sequence"/>
</dbReference>
<feature type="repeat" description="ANK" evidence="3">
    <location>
        <begin position="128"/>
        <end position="160"/>
    </location>
</feature>
<dbReference type="SUPFAM" id="SSF48403">
    <property type="entry name" value="Ankyrin repeat"/>
    <property type="match status" value="1"/>
</dbReference>
<dbReference type="InterPro" id="IPR002110">
    <property type="entry name" value="Ankyrin_rpt"/>
</dbReference>
<organism evidence="5 6">
    <name type="scientific">Tuber borchii</name>
    <name type="common">White truffle</name>
    <dbReference type="NCBI Taxonomy" id="42251"/>
    <lineage>
        <taxon>Eukaryota</taxon>
        <taxon>Fungi</taxon>
        <taxon>Dikarya</taxon>
        <taxon>Ascomycota</taxon>
        <taxon>Pezizomycotina</taxon>
        <taxon>Pezizomycetes</taxon>
        <taxon>Pezizales</taxon>
        <taxon>Tuberaceae</taxon>
        <taxon>Tuber</taxon>
    </lineage>
</organism>
<feature type="repeat" description="ANK" evidence="3">
    <location>
        <begin position="376"/>
        <end position="402"/>
    </location>
</feature>
<dbReference type="EMBL" id="NESQ01000107">
    <property type="protein sequence ID" value="PUU78748.1"/>
    <property type="molecule type" value="Genomic_DNA"/>
</dbReference>
<dbReference type="PROSITE" id="PS50088">
    <property type="entry name" value="ANK_REPEAT"/>
    <property type="match status" value="9"/>
</dbReference>
<accession>A0A2T6ZTD8</accession>
<evidence type="ECO:0000256" key="3">
    <source>
        <dbReference type="PROSITE-ProRule" id="PRU00023"/>
    </source>
</evidence>
<evidence type="ECO:0000256" key="2">
    <source>
        <dbReference type="ARBA" id="ARBA00023043"/>
    </source>
</evidence>
<gene>
    <name evidence="5" type="ORF">B9Z19DRAFT_1083247</name>
</gene>
<dbReference type="PROSITE" id="PS50181">
    <property type="entry name" value="FBOX"/>
    <property type="match status" value="1"/>
</dbReference>
<protein>
    <submittedName>
        <fullName evidence="5">Ankyrin repeat-containing domain protein</fullName>
    </submittedName>
</protein>
<evidence type="ECO:0000313" key="6">
    <source>
        <dbReference type="Proteomes" id="UP000244722"/>
    </source>
</evidence>
<keyword evidence="1" id="KW-0677">Repeat</keyword>
<dbReference type="Gene3D" id="1.25.40.20">
    <property type="entry name" value="Ankyrin repeat-containing domain"/>
    <property type="match status" value="3"/>
</dbReference>
<evidence type="ECO:0000256" key="1">
    <source>
        <dbReference type="ARBA" id="ARBA00022737"/>
    </source>
</evidence>
<sequence length="507" mass="55368">MNLLDIPSELLLLIGEELSAKDLTRFTITSRAVHSLLITRLYYLGAQPSETNHFPPLYWAVQHGHLPLIHGLLSKGANPNGPQYKCELVGCTGRHISTALHWATKSNNETVIKLLLEHGVSVNATDNHNATPVHWACGNSTIPILKLLVDQDADLSARDGDGDPPIAWAAEKGIPDVFEYMLSRGADIRAINNSGATLLHTVFLRGDKYIDKHAEVVRIMLTRNFDMLAHVDNRRDAALHLAARCGSLEAVKLMLDENLSQRLDVNMRGSDDSTPLYQASEGGELRMVEYLISKSADVNLPNSSGSTPLHTAAGSGRLEIVRALVDAGANVNAIRGPFTTVLYDAVFAKHVEVAELLLERGADVNGYLPLTTRKTHLHIAAGNSAMLRVLLKHGANINAKDNSGSTTLMYAASHPEGPEMCEILLEHGADVRARDNEGRKAWNRAHECGIHATKTVLEKYMDIWPARTGNSVDDMEEFIGSPTESWELESFFVVEEVDAQLAAAAQA</sequence>